<accession>A0A1Y0CAT5</accession>
<dbReference type="Gene3D" id="3.30.450.40">
    <property type="match status" value="1"/>
</dbReference>
<dbReference type="SMART" id="SM00850">
    <property type="entry name" value="LytTR"/>
    <property type="match status" value="1"/>
</dbReference>
<evidence type="ECO:0000313" key="3">
    <source>
        <dbReference type="Proteomes" id="UP000195331"/>
    </source>
</evidence>
<dbReference type="Proteomes" id="UP000195331">
    <property type="component" value="Chromosome"/>
</dbReference>
<dbReference type="GO" id="GO:0000156">
    <property type="term" value="F:phosphorelay response regulator activity"/>
    <property type="evidence" value="ECO:0007669"/>
    <property type="project" value="InterPro"/>
</dbReference>
<gene>
    <name evidence="2" type="ORF">BTO20_29790</name>
</gene>
<dbReference type="OrthoDB" id="3928741at2"/>
<dbReference type="InterPro" id="IPR007492">
    <property type="entry name" value="LytTR_DNA-bd_dom"/>
</dbReference>
<dbReference type="AlphaFoldDB" id="A0A1Y0CAT5"/>
<evidence type="ECO:0000313" key="2">
    <source>
        <dbReference type="EMBL" id="ART72187.1"/>
    </source>
</evidence>
<organism evidence="2 3">
    <name type="scientific">Mycobacterium dioxanotrophicus</name>
    <dbReference type="NCBI Taxonomy" id="482462"/>
    <lineage>
        <taxon>Bacteria</taxon>
        <taxon>Bacillati</taxon>
        <taxon>Actinomycetota</taxon>
        <taxon>Actinomycetes</taxon>
        <taxon>Mycobacteriales</taxon>
        <taxon>Mycobacteriaceae</taxon>
        <taxon>Mycobacterium</taxon>
    </lineage>
</organism>
<feature type="domain" description="HTH LytTR-type" evidence="1">
    <location>
        <begin position="372"/>
        <end position="474"/>
    </location>
</feature>
<evidence type="ECO:0000259" key="1">
    <source>
        <dbReference type="PROSITE" id="PS50930"/>
    </source>
</evidence>
<dbReference type="PROSITE" id="PS50930">
    <property type="entry name" value="HTH_LYTTR"/>
    <property type="match status" value="1"/>
</dbReference>
<keyword evidence="3" id="KW-1185">Reference proteome</keyword>
<dbReference type="InterPro" id="IPR029016">
    <property type="entry name" value="GAF-like_dom_sf"/>
</dbReference>
<dbReference type="Gene3D" id="2.40.50.1020">
    <property type="entry name" value="LytTr DNA-binding domain"/>
    <property type="match status" value="1"/>
</dbReference>
<dbReference type="Pfam" id="PF04397">
    <property type="entry name" value="LytTR"/>
    <property type="match status" value="1"/>
</dbReference>
<dbReference type="PANTHER" id="PTHR37299">
    <property type="entry name" value="TRANSCRIPTIONAL REGULATOR-RELATED"/>
    <property type="match status" value="1"/>
</dbReference>
<dbReference type="InterPro" id="IPR046947">
    <property type="entry name" value="LytR-like"/>
</dbReference>
<sequence>MTYVQRRSTGSVSPNPAGVQQAWERFVEGQDDIHGVRPEVAISWHRCRDQYRVDPFLSEAPVAAAEVDHPLEHDVVFAELGFRAAAIVHEVANCGGVVIVADATGRVLAEWGDKATLSVAAGIRLAPSFSWSESAVGTNGMGTALGAPSPMLIRREEHWCQAFHDWSCAGVAVRDVVTKEPVAILTVSCWRSDVPAGARGWLARAATQTQTTLRVHARDGGAELLAAYQLARAKSSEPLAAVDTAGKVVIADDTASVLLGVPGNSPAIDPAVRWTPRLPAFIGAAQFASKEASHNPDWTGSTRIFTHLSAEPSAIRIRPVFLYSNLVGHLISFGSCTDGEHFGTCTDGAQLPQTEADAHVQAQSGRVVGVHENRMMLLRLPEVVFAESAGNDVWLSTDEGRLRAASSGLDKLENELAKAGFLRVHRQYVVNLNRIREVERRDKGELVLVMDDRQKTMLPVSRRNVRAVRRALGI</sequence>
<reference evidence="2 3" key="1">
    <citation type="submission" date="2017-04" db="EMBL/GenBank/DDBJ databases">
        <title>Whole Genome Sequence of 1,4-Dioxane Degrading Bacterium Mycobacterium dioxanotrophicus PH-06.</title>
        <authorList>
            <person name="He Y."/>
        </authorList>
    </citation>
    <scope>NUCLEOTIDE SEQUENCE [LARGE SCALE GENOMIC DNA]</scope>
    <source>
        <strain evidence="2 3">PH-06</strain>
    </source>
</reference>
<dbReference type="PANTHER" id="PTHR37299:SF1">
    <property type="entry name" value="STAGE 0 SPORULATION PROTEIN A HOMOLOG"/>
    <property type="match status" value="1"/>
</dbReference>
<protein>
    <submittedName>
        <fullName evidence="2">Fis family transcriptional regulator</fullName>
    </submittedName>
</protein>
<dbReference type="EMBL" id="CP020809">
    <property type="protein sequence ID" value="ART72187.1"/>
    <property type="molecule type" value="Genomic_DNA"/>
</dbReference>
<dbReference type="GO" id="GO:0003677">
    <property type="term" value="F:DNA binding"/>
    <property type="evidence" value="ECO:0007669"/>
    <property type="project" value="InterPro"/>
</dbReference>
<dbReference type="KEGG" id="mdx:BTO20_29790"/>
<proteinExistence type="predicted"/>
<name>A0A1Y0CAT5_9MYCO</name>